<dbReference type="InterPro" id="IPR050446">
    <property type="entry name" value="FAD-oxidoreductase/Apoptosis"/>
</dbReference>
<feature type="domain" description="Reductase C-terminal" evidence="6">
    <location>
        <begin position="322"/>
        <end position="392"/>
    </location>
</feature>
<dbReference type="InterPro" id="IPR016156">
    <property type="entry name" value="FAD/NAD-linked_Rdtase_dimer_sf"/>
</dbReference>
<dbReference type="Gene3D" id="3.30.390.30">
    <property type="match status" value="1"/>
</dbReference>
<evidence type="ECO:0000259" key="6">
    <source>
        <dbReference type="Pfam" id="PF14759"/>
    </source>
</evidence>
<evidence type="ECO:0000256" key="4">
    <source>
        <dbReference type="ARBA" id="ARBA00023002"/>
    </source>
</evidence>
<dbReference type="GO" id="GO:0005737">
    <property type="term" value="C:cytoplasm"/>
    <property type="evidence" value="ECO:0007669"/>
    <property type="project" value="TreeGrafter"/>
</dbReference>
<evidence type="ECO:0000259" key="5">
    <source>
        <dbReference type="Pfam" id="PF07992"/>
    </source>
</evidence>
<keyword evidence="8" id="KW-1185">Reference proteome</keyword>
<keyword evidence="4" id="KW-0560">Oxidoreductase</keyword>
<evidence type="ECO:0000256" key="3">
    <source>
        <dbReference type="ARBA" id="ARBA00022827"/>
    </source>
</evidence>
<evidence type="ECO:0000256" key="2">
    <source>
        <dbReference type="ARBA" id="ARBA00022630"/>
    </source>
</evidence>
<dbReference type="GO" id="GO:0016651">
    <property type="term" value="F:oxidoreductase activity, acting on NAD(P)H"/>
    <property type="evidence" value="ECO:0007669"/>
    <property type="project" value="TreeGrafter"/>
</dbReference>
<dbReference type="Proteomes" id="UP000256661">
    <property type="component" value="Unassembled WGS sequence"/>
</dbReference>
<dbReference type="Gene3D" id="3.50.50.60">
    <property type="entry name" value="FAD/NAD(P)-binding domain"/>
    <property type="match status" value="2"/>
</dbReference>
<dbReference type="PRINTS" id="PR00411">
    <property type="entry name" value="PNDRDTASEI"/>
</dbReference>
<comment type="caution">
    <text evidence="7">The sequence shown here is derived from an EMBL/GenBank/DDBJ whole genome shotgun (WGS) entry which is preliminary data.</text>
</comment>
<feature type="domain" description="FAD/NAD(P)-binding" evidence="5">
    <location>
        <begin position="4"/>
        <end position="301"/>
    </location>
</feature>
<dbReference type="InterPro" id="IPR028202">
    <property type="entry name" value="Reductase_C"/>
</dbReference>
<sequence length="407" mass="42291">MTGRLVVVGAALAGVRAVEAARTAGFGGTVTLVGAEDHLPYDRPPLSKAFLDADGPEPPVPVLRDPAALRDELGVELRLGAPATALDTRERTVSVGGSAVRYDALVIATGSRPLPPTGAGRLGGVHTLRTVEDARAIRRALDSGARTVVVGAGFVGAEVASAARRRGLDVTMVDAASAPLARALGEPMGRLCAEMHADHGTDLRLGVTVTGMEGAERVERVLLSDGSTVPADLVVAGIGARPATEWLDGSDVAVDDGVLCDPTLATSVPGVYAAGDVARWLNPLFGTSMRLEHWTNAAEQGAAAARNAVGADGARPFETVPYFWSDWYGVRIQFVGVPGADDLAVFGDVPGRRFIALYRLADRLAGVLAVGRRPVVARYRALLRRRATWSEALEYADGTGAATGPSP</sequence>
<evidence type="ECO:0000313" key="7">
    <source>
        <dbReference type="EMBL" id="REF00950.1"/>
    </source>
</evidence>
<organism evidence="7 8">
    <name type="scientific">Thermomonospora umbrina</name>
    <dbReference type="NCBI Taxonomy" id="111806"/>
    <lineage>
        <taxon>Bacteria</taxon>
        <taxon>Bacillati</taxon>
        <taxon>Actinomycetota</taxon>
        <taxon>Actinomycetes</taxon>
        <taxon>Streptosporangiales</taxon>
        <taxon>Thermomonosporaceae</taxon>
        <taxon>Thermomonospora</taxon>
    </lineage>
</organism>
<dbReference type="InterPro" id="IPR036188">
    <property type="entry name" value="FAD/NAD-bd_sf"/>
</dbReference>
<dbReference type="PRINTS" id="PR00368">
    <property type="entry name" value="FADPNR"/>
</dbReference>
<dbReference type="AlphaFoldDB" id="A0A3D9SYB7"/>
<dbReference type="PANTHER" id="PTHR43557:SF2">
    <property type="entry name" value="RIESKE DOMAIN-CONTAINING PROTEIN-RELATED"/>
    <property type="match status" value="1"/>
</dbReference>
<dbReference type="OrthoDB" id="1145at2"/>
<keyword evidence="3" id="KW-0274">FAD</keyword>
<evidence type="ECO:0000313" key="8">
    <source>
        <dbReference type="Proteomes" id="UP000256661"/>
    </source>
</evidence>
<dbReference type="PANTHER" id="PTHR43557">
    <property type="entry name" value="APOPTOSIS-INDUCING FACTOR 1"/>
    <property type="match status" value="1"/>
</dbReference>
<dbReference type="Pfam" id="PF14759">
    <property type="entry name" value="Reductase_C"/>
    <property type="match status" value="1"/>
</dbReference>
<comment type="cofactor">
    <cofactor evidence="1">
        <name>FAD</name>
        <dbReference type="ChEBI" id="CHEBI:57692"/>
    </cofactor>
</comment>
<name>A0A3D9SYB7_9ACTN</name>
<dbReference type="EMBL" id="QTTT01000001">
    <property type="protein sequence ID" value="REF00950.1"/>
    <property type="molecule type" value="Genomic_DNA"/>
</dbReference>
<dbReference type="SUPFAM" id="SSF55424">
    <property type="entry name" value="FAD/NAD-linked reductases, dimerisation (C-terminal) domain"/>
    <property type="match status" value="1"/>
</dbReference>
<dbReference type="SUPFAM" id="SSF51905">
    <property type="entry name" value="FAD/NAD(P)-binding domain"/>
    <property type="match status" value="1"/>
</dbReference>
<reference evidence="7 8" key="1">
    <citation type="submission" date="2018-08" db="EMBL/GenBank/DDBJ databases">
        <title>Sequencing the genomes of 1000 actinobacteria strains.</title>
        <authorList>
            <person name="Klenk H.-P."/>
        </authorList>
    </citation>
    <scope>NUCLEOTIDE SEQUENCE [LARGE SCALE GENOMIC DNA]</scope>
    <source>
        <strain evidence="7 8">DSM 43927</strain>
    </source>
</reference>
<proteinExistence type="predicted"/>
<keyword evidence="2" id="KW-0285">Flavoprotein</keyword>
<dbReference type="Pfam" id="PF07992">
    <property type="entry name" value="Pyr_redox_2"/>
    <property type="match status" value="1"/>
</dbReference>
<dbReference type="InterPro" id="IPR023753">
    <property type="entry name" value="FAD/NAD-binding_dom"/>
</dbReference>
<protein>
    <submittedName>
        <fullName evidence="7">NAD/ferredoxin-dependent reductase-like protein</fullName>
    </submittedName>
</protein>
<evidence type="ECO:0000256" key="1">
    <source>
        <dbReference type="ARBA" id="ARBA00001974"/>
    </source>
</evidence>
<dbReference type="RefSeq" id="WP_116026051.1">
    <property type="nucleotide sequence ID" value="NZ_QTTT01000001.1"/>
</dbReference>
<gene>
    <name evidence="7" type="ORF">DFJ69_6548</name>
</gene>
<accession>A0A3D9SYB7</accession>